<dbReference type="EMBL" id="JAMKPW020000022">
    <property type="protein sequence ID" value="KAK8206574.1"/>
    <property type="molecule type" value="Genomic_DNA"/>
</dbReference>
<organism evidence="1 2">
    <name type="scientific">Zalaria obscura</name>
    <dbReference type="NCBI Taxonomy" id="2024903"/>
    <lineage>
        <taxon>Eukaryota</taxon>
        <taxon>Fungi</taxon>
        <taxon>Dikarya</taxon>
        <taxon>Ascomycota</taxon>
        <taxon>Pezizomycotina</taxon>
        <taxon>Dothideomycetes</taxon>
        <taxon>Dothideomycetidae</taxon>
        <taxon>Dothideales</taxon>
        <taxon>Zalariaceae</taxon>
        <taxon>Zalaria</taxon>
    </lineage>
</organism>
<gene>
    <name evidence="1" type="ORF">M8818_004407</name>
</gene>
<comment type="caution">
    <text evidence="1">The sequence shown here is derived from an EMBL/GenBank/DDBJ whole genome shotgun (WGS) entry which is preliminary data.</text>
</comment>
<evidence type="ECO:0000313" key="1">
    <source>
        <dbReference type="EMBL" id="KAK8206574.1"/>
    </source>
</evidence>
<sequence>MSKRISYRVEGEVQGVNFRSFTVKQAQGLNLTGNVQNASDGSVTGEAQGDSSALAKFVQHLNKGPSAASVSKVDTKEIPTKEAEKYWAQPVIDSSDTICAVSFRAHDVL</sequence>
<dbReference type="Proteomes" id="UP001320706">
    <property type="component" value="Unassembled WGS sequence"/>
</dbReference>
<name>A0ACC3SB08_9PEZI</name>
<reference evidence="1" key="1">
    <citation type="submission" date="2024-02" db="EMBL/GenBank/DDBJ databases">
        <title>Metagenome Assembled Genome of Zalaria obscura JY119.</title>
        <authorList>
            <person name="Vighnesh L."/>
            <person name="Jagadeeshwari U."/>
            <person name="Venkata Ramana C."/>
            <person name="Sasikala C."/>
        </authorList>
    </citation>
    <scope>NUCLEOTIDE SEQUENCE</scope>
    <source>
        <strain evidence="1">JY119</strain>
    </source>
</reference>
<protein>
    <submittedName>
        <fullName evidence="1">Uncharacterized protein</fullName>
    </submittedName>
</protein>
<evidence type="ECO:0000313" key="2">
    <source>
        <dbReference type="Proteomes" id="UP001320706"/>
    </source>
</evidence>
<keyword evidence="2" id="KW-1185">Reference proteome</keyword>
<accession>A0ACC3SB08</accession>
<proteinExistence type="predicted"/>